<dbReference type="Proteomes" id="UP001143463">
    <property type="component" value="Unassembled WGS sequence"/>
</dbReference>
<dbReference type="GO" id="GO:0008360">
    <property type="term" value="P:regulation of cell shape"/>
    <property type="evidence" value="ECO:0007669"/>
    <property type="project" value="UniProtKB-KW"/>
</dbReference>
<keyword evidence="2" id="KW-0963">Cytoplasm</keyword>
<proteinExistence type="inferred from homology"/>
<dbReference type="PANTHER" id="PTHR42749:SF1">
    <property type="entry name" value="CELL SHAPE-DETERMINING PROTEIN MREB"/>
    <property type="match status" value="1"/>
</dbReference>
<reference evidence="7" key="2">
    <citation type="submission" date="2023-01" db="EMBL/GenBank/DDBJ databases">
        <authorList>
            <person name="Sun Q."/>
            <person name="Evtushenko L."/>
        </authorList>
    </citation>
    <scope>NUCLEOTIDE SEQUENCE</scope>
    <source>
        <strain evidence="7">VKM Ac-1069</strain>
    </source>
</reference>
<dbReference type="InterPro" id="IPR004753">
    <property type="entry name" value="MreB"/>
</dbReference>
<organism evidence="7 8">
    <name type="scientific">Pseudonocardia halophobica</name>
    <dbReference type="NCBI Taxonomy" id="29401"/>
    <lineage>
        <taxon>Bacteria</taxon>
        <taxon>Bacillati</taxon>
        <taxon>Actinomycetota</taxon>
        <taxon>Actinomycetes</taxon>
        <taxon>Pseudonocardiales</taxon>
        <taxon>Pseudonocardiaceae</taxon>
        <taxon>Pseudonocardia</taxon>
    </lineage>
</organism>
<sequence>MGRFGMDVGTGTTVLYDAEGGFQYDEPSVMLGRSGGRGVSVGREAADLVDRIPSGSLAVRPVRDGVITDLDTARRYLRAVVRRVLPRPWQRTRLAAALTVPAGASPLERRALVEAAEEAGIVRVLALAGPVAGAIGCGVDPLDRRVHMVADVGAGTAEIVAMCYGEVLAVRSRRVAGDAIAAAVRRHVREQHHLSLGRDAAEDLTIRVGAVPDGGEVTVVGRDGDNGRPRTLRIPAGELHSVVAPRVAELATSLIGCLDDLPARALDDLAADGVLLVGGASPTRGLRAALEAGLGLPVKQAENPSTCVAEGAARAFTLPGVLETYARG</sequence>
<reference evidence="7" key="1">
    <citation type="journal article" date="2014" name="Int. J. Syst. Evol. Microbiol.">
        <title>Complete genome sequence of Corynebacterium casei LMG S-19264T (=DSM 44701T), isolated from a smear-ripened cheese.</title>
        <authorList>
            <consortium name="US DOE Joint Genome Institute (JGI-PGF)"/>
            <person name="Walter F."/>
            <person name="Albersmeier A."/>
            <person name="Kalinowski J."/>
            <person name="Ruckert C."/>
        </authorList>
    </citation>
    <scope>NUCLEOTIDE SEQUENCE</scope>
    <source>
        <strain evidence="7">VKM Ac-1069</strain>
    </source>
</reference>
<dbReference type="GO" id="GO:0000902">
    <property type="term" value="P:cell morphogenesis"/>
    <property type="evidence" value="ECO:0007669"/>
    <property type="project" value="InterPro"/>
</dbReference>
<accession>A0A9W6L0D3</accession>
<evidence type="ECO:0000256" key="5">
    <source>
        <dbReference type="ARBA" id="ARBA00022960"/>
    </source>
</evidence>
<dbReference type="Pfam" id="PF06723">
    <property type="entry name" value="MreB_Mbl"/>
    <property type="match status" value="1"/>
</dbReference>
<evidence type="ECO:0000256" key="2">
    <source>
        <dbReference type="ARBA" id="ARBA00022490"/>
    </source>
</evidence>
<dbReference type="GO" id="GO:0005524">
    <property type="term" value="F:ATP binding"/>
    <property type="evidence" value="ECO:0007669"/>
    <property type="project" value="UniProtKB-KW"/>
</dbReference>
<keyword evidence="3" id="KW-0547">Nucleotide-binding</keyword>
<gene>
    <name evidence="7" type="ORF">GCM10017577_18380</name>
</gene>
<protein>
    <submittedName>
        <fullName evidence="7">Rod shape-determining protein</fullName>
    </submittedName>
</protein>
<dbReference type="EMBL" id="BSFQ01000005">
    <property type="protein sequence ID" value="GLL10698.1"/>
    <property type="molecule type" value="Genomic_DNA"/>
</dbReference>
<evidence type="ECO:0000313" key="8">
    <source>
        <dbReference type="Proteomes" id="UP001143463"/>
    </source>
</evidence>
<comment type="caution">
    <text evidence="7">The sequence shown here is derived from an EMBL/GenBank/DDBJ whole genome shotgun (WGS) entry which is preliminary data.</text>
</comment>
<keyword evidence="5" id="KW-0133">Cell shape</keyword>
<name>A0A9W6L0D3_9PSEU</name>
<comment type="subcellular location">
    <subcellularLocation>
        <location evidence="1">Cytoplasm</location>
    </subcellularLocation>
</comment>
<evidence type="ECO:0000313" key="7">
    <source>
        <dbReference type="EMBL" id="GLL10698.1"/>
    </source>
</evidence>
<dbReference type="RefSeq" id="WP_037041190.1">
    <property type="nucleotide sequence ID" value="NZ_BAAAUZ010000057.1"/>
</dbReference>
<dbReference type="InterPro" id="IPR056546">
    <property type="entry name" value="MreB_MamK-like"/>
</dbReference>
<evidence type="ECO:0000256" key="1">
    <source>
        <dbReference type="ARBA" id="ARBA00004496"/>
    </source>
</evidence>
<dbReference type="Gene3D" id="3.30.420.40">
    <property type="match status" value="2"/>
</dbReference>
<keyword evidence="8" id="KW-1185">Reference proteome</keyword>
<dbReference type="GO" id="GO:0005737">
    <property type="term" value="C:cytoplasm"/>
    <property type="evidence" value="ECO:0007669"/>
    <property type="project" value="UniProtKB-SubCell"/>
</dbReference>
<comment type="similarity">
    <text evidence="6">Belongs to the FtsA/MreB family.</text>
</comment>
<keyword evidence="4" id="KW-0067">ATP-binding</keyword>
<dbReference type="SUPFAM" id="SSF53067">
    <property type="entry name" value="Actin-like ATPase domain"/>
    <property type="match status" value="2"/>
</dbReference>
<evidence type="ECO:0000256" key="3">
    <source>
        <dbReference type="ARBA" id="ARBA00022741"/>
    </source>
</evidence>
<evidence type="ECO:0000256" key="4">
    <source>
        <dbReference type="ARBA" id="ARBA00022840"/>
    </source>
</evidence>
<dbReference type="PANTHER" id="PTHR42749">
    <property type="entry name" value="CELL SHAPE-DETERMINING PROTEIN MREB"/>
    <property type="match status" value="1"/>
</dbReference>
<dbReference type="AlphaFoldDB" id="A0A9W6L0D3"/>
<evidence type="ECO:0000256" key="6">
    <source>
        <dbReference type="ARBA" id="ARBA00023458"/>
    </source>
</evidence>
<dbReference type="PRINTS" id="PR01652">
    <property type="entry name" value="SHAPEPROTEIN"/>
</dbReference>
<dbReference type="InterPro" id="IPR043129">
    <property type="entry name" value="ATPase_NBD"/>
</dbReference>